<keyword evidence="1" id="KW-0479">Metal-binding</keyword>
<feature type="chain" id="PRO_5015464501" description="Tyrosinase copper-binding domain-containing protein" evidence="3">
    <location>
        <begin position="26"/>
        <end position="506"/>
    </location>
</feature>
<dbReference type="InterPro" id="IPR050316">
    <property type="entry name" value="Tyrosinase/Hemocyanin"/>
</dbReference>
<dbReference type="PROSITE" id="PS00497">
    <property type="entry name" value="TYROSINASE_1"/>
    <property type="match status" value="1"/>
</dbReference>
<dbReference type="InterPro" id="IPR008922">
    <property type="entry name" value="Di-copper_centre_dom_sf"/>
</dbReference>
<keyword evidence="6" id="KW-1185">Reference proteome</keyword>
<dbReference type="PANTHER" id="PTHR11474:SF126">
    <property type="entry name" value="TYROSINASE-LIKE PROTEIN TYR-1-RELATED"/>
    <property type="match status" value="1"/>
</dbReference>
<proteinExistence type="predicted"/>
<evidence type="ECO:0000256" key="3">
    <source>
        <dbReference type="SAM" id="SignalP"/>
    </source>
</evidence>
<feature type="domain" description="Tyrosinase copper-binding" evidence="4">
    <location>
        <begin position="80"/>
        <end position="97"/>
    </location>
</feature>
<dbReference type="Gene3D" id="1.10.1280.10">
    <property type="entry name" value="Di-copper center containing domain from catechol oxidase"/>
    <property type="match status" value="1"/>
</dbReference>
<comment type="caution">
    <text evidence="5">The sequence shown here is derived from an EMBL/GenBank/DDBJ whole genome shotgun (WGS) entry which is preliminary data.</text>
</comment>
<name>A0A2T9XY90_9FUNG</name>
<evidence type="ECO:0000313" key="5">
    <source>
        <dbReference type="EMBL" id="PVU85062.1"/>
    </source>
</evidence>
<dbReference type="InterPro" id="IPR002227">
    <property type="entry name" value="Tyrosinase_Cu-bd"/>
</dbReference>
<keyword evidence="2" id="KW-0186">Copper</keyword>
<organism evidence="5 6">
    <name type="scientific">Smittium megazygosporum</name>
    <dbReference type="NCBI Taxonomy" id="133381"/>
    <lineage>
        <taxon>Eukaryota</taxon>
        <taxon>Fungi</taxon>
        <taxon>Fungi incertae sedis</taxon>
        <taxon>Zoopagomycota</taxon>
        <taxon>Kickxellomycotina</taxon>
        <taxon>Harpellomycetes</taxon>
        <taxon>Harpellales</taxon>
        <taxon>Legeriomycetaceae</taxon>
        <taxon>Smittium</taxon>
    </lineage>
</organism>
<dbReference type="SUPFAM" id="SSF48056">
    <property type="entry name" value="Di-copper centre-containing domain"/>
    <property type="match status" value="1"/>
</dbReference>
<keyword evidence="3" id="KW-0732">Signal</keyword>
<feature type="signal peptide" evidence="3">
    <location>
        <begin position="1"/>
        <end position="25"/>
    </location>
</feature>
<dbReference type="GO" id="GO:0016491">
    <property type="term" value="F:oxidoreductase activity"/>
    <property type="evidence" value="ECO:0007669"/>
    <property type="project" value="InterPro"/>
</dbReference>
<reference evidence="5 6" key="1">
    <citation type="journal article" date="2018" name="MBio">
        <title>Comparative Genomics Reveals the Core Gene Toolbox for the Fungus-Insect Symbiosis.</title>
        <authorList>
            <person name="Wang Y."/>
            <person name="Stata M."/>
            <person name="Wang W."/>
            <person name="Stajich J.E."/>
            <person name="White M.M."/>
            <person name="Moncalvo J.M."/>
        </authorList>
    </citation>
    <scope>NUCLEOTIDE SEQUENCE [LARGE SCALE GENOMIC DNA]</scope>
    <source>
        <strain evidence="5 6">SC-DP-2</strain>
    </source>
</reference>
<dbReference type="EMBL" id="MBFS01003743">
    <property type="protein sequence ID" value="PVU85062.1"/>
    <property type="molecule type" value="Genomic_DNA"/>
</dbReference>
<evidence type="ECO:0000256" key="2">
    <source>
        <dbReference type="ARBA" id="ARBA00023008"/>
    </source>
</evidence>
<evidence type="ECO:0000256" key="1">
    <source>
        <dbReference type="ARBA" id="ARBA00022723"/>
    </source>
</evidence>
<dbReference type="STRING" id="133381.A0A2T9XY90"/>
<dbReference type="Pfam" id="PF00264">
    <property type="entry name" value="Tyrosinase"/>
    <property type="match status" value="1"/>
</dbReference>
<dbReference type="PANTHER" id="PTHR11474">
    <property type="entry name" value="TYROSINASE FAMILY MEMBER"/>
    <property type="match status" value="1"/>
</dbReference>
<dbReference type="OrthoDB" id="6132182at2759"/>
<protein>
    <recommendedName>
        <fullName evidence="4">Tyrosinase copper-binding domain-containing protein</fullName>
    </recommendedName>
</protein>
<evidence type="ECO:0000259" key="4">
    <source>
        <dbReference type="PROSITE" id="PS00497"/>
    </source>
</evidence>
<evidence type="ECO:0000313" key="6">
    <source>
        <dbReference type="Proteomes" id="UP000245609"/>
    </source>
</evidence>
<dbReference type="GO" id="GO:0046872">
    <property type="term" value="F:metal ion binding"/>
    <property type="evidence" value="ECO:0007669"/>
    <property type="project" value="UniProtKB-KW"/>
</dbReference>
<dbReference type="PRINTS" id="PR00092">
    <property type="entry name" value="TYROSINASE"/>
</dbReference>
<accession>A0A2T9XY90</accession>
<gene>
    <name evidence="5" type="ORF">BB560_007169</name>
</gene>
<dbReference type="AlphaFoldDB" id="A0A2T9XY90"/>
<dbReference type="Proteomes" id="UP000245609">
    <property type="component" value="Unassembled WGS sequence"/>
</dbReference>
<sequence length="506" mass="56428">MYKYSWYSGLFLPLLLVSQLSTVYGQTGAKCTVPISVRKEIRTLSPVELQSTKDTISKMHDAGWFDWFAYVHTYYSDPIHGYPQFFPWHRYFLREYELAGQQYDPSFAAHYWDSSIDGANPNLSDIFTDSYWGGNGSGSDMCISSGFEKGWIKNIIITSCLTRNFSPSGKIGAWITSDVLSSSLTKAKKYSDLQNSVENKIHASVHNNVGGDMATMASPSDSLFFLHHSFMDYLWSKWQQSSSGNLMSFDGTDIDGNIVSVSNQLSAYNIPVSDVMVLGYGKMCYSYDTQLTLAKRDIKSKNSTSVPNFGRTPSNRDSDIQTLRSMISDPQEIQKITQVPTMSLVALLNNTILDEFFPGITSGEVSSETIHMPDVVTTKAVDYATQYLENSSDQVNTTVVPVASTSITDSLLATVNDNCLNCTDTGTGSDASSQRRLRSGKFNRELRTADAPETPDSLKLPIPARLPDSYLKMMNINIDEYNNSYNEDVKLINILNQVGYISPYIQ</sequence>